<dbReference type="PANTHER" id="PTHR30399:SF1">
    <property type="entry name" value="UTP PYROPHOSPHATASE"/>
    <property type="match status" value="1"/>
</dbReference>
<evidence type="ECO:0000313" key="3">
    <source>
        <dbReference type="EMBL" id="KFI97978.1"/>
    </source>
</evidence>
<dbReference type="Pfam" id="PF01863">
    <property type="entry name" value="YgjP-like"/>
    <property type="match status" value="2"/>
</dbReference>
<evidence type="ECO:0000259" key="2">
    <source>
        <dbReference type="Pfam" id="PF01863"/>
    </source>
</evidence>
<organism evidence="3 4">
    <name type="scientific">Bifidobacterium subtile</name>
    <dbReference type="NCBI Taxonomy" id="77635"/>
    <lineage>
        <taxon>Bacteria</taxon>
        <taxon>Bacillati</taxon>
        <taxon>Actinomycetota</taxon>
        <taxon>Actinomycetes</taxon>
        <taxon>Bifidobacteriales</taxon>
        <taxon>Bifidobacteriaceae</taxon>
        <taxon>Bifidobacterium</taxon>
    </lineage>
</organism>
<feature type="domain" description="YgjP-like metallopeptidase" evidence="2">
    <location>
        <begin position="103"/>
        <end position="204"/>
    </location>
</feature>
<dbReference type="RefSeq" id="WP_024463822.1">
    <property type="nucleotide sequence ID" value="NZ_CP062939.1"/>
</dbReference>
<evidence type="ECO:0000313" key="4">
    <source>
        <dbReference type="Proteomes" id="UP000029055"/>
    </source>
</evidence>
<dbReference type="AlphaFoldDB" id="A0A087DR28"/>
<dbReference type="Proteomes" id="UP000029055">
    <property type="component" value="Unassembled WGS sequence"/>
</dbReference>
<sequence>MPNRHRSRPRALAETTLVVDEFDVHVTRKMIRNVYLRVRPADGSIEVSAPARMGDERIVDFVRERRGWIERQQQRLAAARRNSPTGGGGADGETFAWSDERKRAAAAAINSQLPALLAHWEPIVGRSPSHITLRVMSSRWGSCTPRTGRIRLNLQLGLMDERFLDYVLIHEMTHLWANGHGAEFQRRMDRYLPNWRQLRRELNRQVVL</sequence>
<gene>
    <name evidence="3" type="ORF">BISU_2007</name>
</gene>
<feature type="region of interest" description="Disordered" evidence="1">
    <location>
        <begin position="75"/>
        <end position="94"/>
    </location>
</feature>
<proteinExistence type="predicted"/>
<dbReference type="GO" id="GO:0016787">
    <property type="term" value="F:hydrolase activity"/>
    <property type="evidence" value="ECO:0007669"/>
    <property type="project" value="UniProtKB-KW"/>
</dbReference>
<comment type="caution">
    <text evidence="3">The sequence shown here is derived from an EMBL/GenBank/DDBJ whole genome shotgun (WGS) entry which is preliminary data.</text>
</comment>
<keyword evidence="3" id="KW-0378">Hydrolase</keyword>
<keyword evidence="4" id="KW-1185">Reference proteome</keyword>
<evidence type="ECO:0000256" key="1">
    <source>
        <dbReference type="SAM" id="MobiDB-lite"/>
    </source>
</evidence>
<accession>A0A087DR28</accession>
<dbReference type="EMBL" id="JGZR01000021">
    <property type="protein sequence ID" value="KFI97978.1"/>
    <property type="molecule type" value="Genomic_DNA"/>
</dbReference>
<feature type="domain" description="YgjP-like metallopeptidase" evidence="2">
    <location>
        <begin position="34"/>
        <end position="86"/>
    </location>
</feature>
<dbReference type="Gene3D" id="3.30.2010.10">
    <property type="entry name" value="Metalloproteases ('zincins'), catalytic domain"/>
    <property type="match status" value="1"/>
</dbReference>
<reference evidence="3 4" key="1">
    <citation type="submission" date="2014-03" db="EMBL/GenBank/DDBJ databases">
        <title>Genomics of Bifidobacteria.</title>
        <authorList>
            <person name="Ventura M."/>
            <person name="Milani C."/>
            <person name="Lugli G.A."/>
        </authorList>
    </citation>
    <scope>NUCLEOTIDE SEQUENCE [LARGE SCALE GENOMIC DNA]</scope>
    <source>
        <strain evidence="3 4">LMG 11597</strain>
    </source>
</reference>
<dbReference type="InterPro" id="IPR053136">
    <property type="entry name" value="UTP_pyrophosphatase-like"/>
</dbReference>
<dbReference type="CDD" id="cd07344">
    <property type="entry name" value="M48_yhfN_like"/>
    <property type="match status" value="1"/>
</dbReference>
<dbReference type="OrthoDB" id="9811177at2"/>
<dbReference type="eggNOG" id="COG1451">
    <property type="taxonomic scope" value="Bacteria"/>
</dbReference>
<protein>
    <submittedName>
        <fullName evidence="3">Metal-dependent hydrolase</fullName>
    </submittedName>
</protein>
<name>A0A087DR28_9BIFI</name>
<dbReference type="InterPro" id="IPR002725">
    <property type="entry name" value="YgjP-like_metallopeptidase"/>
</dbReference>
<dbReference type="PANTHER" id="PTHR30399">
    <property type="entry name" value="UNCHARACTERIZED PROTEIN YGJP"/>
    <property type="match status" value="1"/>
</dbReference>